<dbReference type="Pfam" id="PF14703">
    <property type="entry name" value="PHM7_cyt"/>
    <property type="match status" value="1"/>
</dbReference>
<keyword evidence="2" id="KW-0813">Transport</keyword>
<feature type="transmembrane region" description="Helical" evidence="4">
    <location>
        <begin position="211"/>
        <end position="230"/>
    </location>
</feature>
<feature type="domain" description="CSC1/OSCA1-like 7TM region" evidence="5">
    <location>
        <begin position="116"/>
        <end position="386"/>
    </location>
</feature>
<protein>
    <recommendedName>
        <fullName evidence="9">CSC1-like protein</fullName>
    </recommendedName>
</protein>
<dbReference type="InterPro" id="IPR027815">
    <property type="entry name" value="CSC1/OSCA1-like_cyt"/>
</dbReference>
<sequence length="464" mass="52800">MEKAELLNFDESDAEKMYKMLKSTHMRDYHRSSFITCGLCGGTASSFQILAGEPESAEDRGVCSCLGFFRTRFAANITSKSLLTPNPMQWVTDLAPEPNDVFWSNLCIPYRMLWIRRVATLSSTIVFILFSLGPVGVVCGLANADKLQNLLPFLRRDFAKEVHESTCYGLFTKRDTDLISLHCSTYNDMLFSAVEGSASHSGRKKRACIKVLYFLIWNVFFANIIVGSFIDRLDTIQNVVPREMPTVLARVVPEKAFFFTTYVLTSGWASLACELVQPFVLLCNLLDRLLCRNKGVLSCDVMSFPYHTEIPRLLVFGLIGFTFCTFAPLILPFLLFYFSVANLVYRNQILDVYVTKYRSGGLYWPIVHNVTVFSLVLTHIIALGFFGMKKSTVASGFVVPLTICTLLFHIYCRERFFLMYKDHAAQVFVNLVEWCGVVWGHFNFSLTILLLVLCRFNPEYVRHA</sequence>
<keyword evidence="4" id="KW-0812">Transmembrane</keyword>
<keyword evidence="4" id="KW-1133">Transmembrane helix</keyword>
<feature type="transmembrane region" description="Helical" evidence="4">
    <location>
        <begin position="393"/>
        <end position="411"/>
    </location>
</feature>
<evidence type="ECO:0000313" key="8">
    <source>
        <dbReference type="Proteomes" id="UP001188597"/>
    </source>
</evidence>
<feature type="transmembrane region" description="Helical" evidence="4">
    <location>
        <begin position="313"/>
        <end position="338"/>
    </location>
</feature>
<evidence type="ECO:0000256" key="1">
    <source>
        <dbReference type="ARBA" id="ARBA00022837"/>
    </source>
</evidence>
<feature type="transmembrane region" description="Helical" evidence="4">
    <location>
        <begin position="431"/>
        <end position="454"/>
    </location>
</feature>
<feature type="transmembrane region" description="Helical" evidence="4">
    <location>
        <begin position="362"/>
        <end position="386"/>
    </location>
</feature>
<dbReference type="Pfam" id="PF02714">
    <property type="entry name" value="RSN1_7TM"/>
    <property type="match status" value="1"/>
</dbReference>
<name>A0AA88V5U1_9ASTE</name>
<dbReference type="EMBL" id="JAVXUP010002910">
    <property type="protein sequence ID" value="KAK3000843.1"/>
    <property type="molecule type" value="Genomic_DNA"/>
</dbReference>
<keyword evidence="8" id="KW-1185">Reference proteome</keyword>
<reference evidence="7" key="1">
    <citation type="submission" date="2022-12" db="EMBL/GenBank/DDBJ databases">
        <title>Draft genome assemblies for two species of Escallonia (Escalloniales).</title>
        <authorList>
            <person name="Chanderbali A."/>
            <person name="Dervinis C."/>
            <person name="Anghel I."/>
            <person name="Soltis D."/>
            <person name="Soltis P."/>
            <person name="Zapata F."/>
        </authorList>
    </citation>
    <scope>NUCLEOTIDE SEQUENCE</scope>
    <source>
        <strain evidence="7">UCBG64.0493</strain>
        <tissue evidence="7">Leaf</tissue>
    </source>
</reference>
<keyword evidence="1" id="KW-0106">Calcium</keyword>
<dbReference type="PANTHER" id="PTHR13018">
    <property type="entry name" value="PROBABLE MEMBRANE PROTEIN DUF221-RELATED"/>
    <property type="match status" value="1"/>
</dbReference>
<evidence type="ECO:0000256" key="4">
    <source>
        <dbReference type="SAM" id="Phobius"/>
    </source>
</evidence>
<gene>
    <name evidence="7" type="ORF">RJ639_021350</name>
</gene>
<evidence type="ECO:0000313" key="7">
    <source>
        <dbReference type="EMBL" id="KAK3000843.1"/>
    </source>
</evidence>
<accession>A0AA88V5U1</accession>
<feature type="transmembrane region" description="Helical" evidence="4">
    <location>
        <begin position="118"/>
        <end position="144"/>
    </location>
</feature>
<dbReference type="GO" id="GO:0005227">
    <property type="term" value="F:calcium-activated cation channel activity"/>
    <property type="evidence" value="ECO:0007669"/>
    <property type="project" value="InterPro"/>
</dbReference>
<dbReference type="GO" id="GO:0005886">
    <property type="term" value="C:plasma membrane"/>
    <property type="evidence" value="ECO:0007669"/>
    <property type="project" value="TreeGrafter"/>
</dbReference>
<comment type="caution">
    <text evidence="7">The sequence shown here is derived from an EMBL/GenBank/DDBJ whole genome shotgun (WGS) entry which is preliminary data.</text>
</comment>
<organism evidence="7 8">
    <name type="scientific">Escallonia herrerae</name>
    <dbReference type="NCBI Taxonomy" id="1293975"/>
    <lineage>
        <taxon>Eukaryota</taxon>
        <taxon>Viridiplantae</taxon>
        <taxon>Streptophyta</taxon>
        <taxon>Embryophyta</taxon>
        <taxon>Tracheophyta</taxon>
        <taxon>Spermatophyta</taxon>
        <taxon>Magnoliopsida</taxon>
        <taxon>eudicotyledons</taxon>
        <taxon>Gunneridae</taxon>
        <taxon>Pentapetalae</taxon>
        <taxon>asterids</taxon>
        <taxon>campanulids</taxon>
        <taxon>Escalloniales</taxon>
        <taxon>Escalloniaceae</taxon>
        <taxon>Escallonia</taxon>
    </lineage>
</organism>
<dbReference type="AlphaFoldDB" id="A0AA88V5U1"/>
<evidence type="ECO:0000259" key="5">
    <source>
        <dbReference type="Pfam" id="PF02714"/>
    </source>
</evidence>
<proteinExistence type="predicted"/>
<evidence type="ECO:0000256" key="3">
    <source>
        <dbReference type="ARBA" id="ARBA00023303"/>
    </source>
</evidence>
<feature type="domain" description="CSC1/OSCA1-like cytosolic" evidence="6">
    <location>
        <begin position="69"/>
        <end position="105"/>
    </location>
</feature>
<dbReference type="InterPro" id="IPR003864">
    <property type="entry name" value="CSC1/OSCA1-like_7TM"/>
</dbReference>
<evidence type="ECO:0008006" key="9">
    <source>
        <dbReference type="Google" id="ProtNLM"/>
    </source>
</evidence>
<dbReference type="InterPro" id="IPR045122">
    <property type="entry name" value="Csc1-like"/>
</dbReference>
<evidence type="ECO:0000256" key="2">
    <source>
        <dbReference type="ARBA" id="ARBA00023065"/>
    </source>
</evidence>
<keyword evidence="3" id="KW-0407">Ion channel</keyword>
<evidence type="ECO:0000259" key="6">
    <source>
        <dbReference type="Pfam" id="PF14703"/>
    </source>
</evidence>
<dbReference type="Proteomes" id="UP001188597">
    <property type="component" value="Unassembled WGS sequence"/>
</dbReference>
<keyword evidence="4" id="KW-0472">Membrane</keyword>
<dbReference type="PANTHER" id="PTHR13018:SF117">
    <property type="entry name" value="CSC1-LIKE PROTEIN RXW8"/>
    <property type="match status" value="1"/>
</dbReference>
<keyword evidence="2" id="KW-0406">Ion transport</keyword>